<dbReference type="EMBL" id="VISQ01000001">
    <property type="protein sequence ID" value="TVZ70519.1"/>
    <property type="molecule type" value="Genomic_DNA"/>
</dbReference>
<evidence type="ECO:0000313" key="1">
    <source>
        <dbReference type="EMBL" id="TVZ70519.1"/>
    </source>
</evidence>
<name>A0A542BTQ3_SERFO</name>
<sequence length="31" mass="3505">MKNHATIILFPNLTQVLLAVSKYSVIFNQNS</sequence>
<dbReference type="AlphaFoldDB" id="A0A542BTQ3"/>
<comment type="caution">
    <text evidence="1">The sequence shown here is derived from an EMBL/GenBank/DDBJ whole genome shotgun (WGS) entry which is preliminary data.</text>
</comment>
<organism evidence="1">
    <name type="scientific">Serratia fonticola</name>
    <dbReference type="NCBI Taxonomy" id="47917"/>
    <lineage>
        <taxon>Bacteria</taxon>
        <taxon>Pseudomonadati</taxon>
        <taxon>Pseudomonadota</taxon>
        <taxon>Gammaproteobacteria</taxon>
        <taxon>Enterobacterales</taxon>
        <taxon>Yersiniaceae</taxon>
        <taxon>Serratia</taxon>
    </lineage>
</organism>
<accession>A0A542BTQ3</accession>
<proteinExistence type="predicted"/>
<reference evidence="1" key="1">
    <citation type="submission" date="2019-06" db="EMBL/GenBank/DDBJ databases">
        <authorList>
            <person name="Deangelis K."/>
            <person name="Huntemann M."/>
            <person name="Clum A."/>
            <person name="Pillay M."/>
            <person name="Palaniappan K."/>
            <person name="Varghese N."/>
            <person name="Mikhailova N."/>
            <person name="Stamatis D."/>
            <person name="Reddy T."/>
            <person name="Daum C."/>
            <person name="Shapiro N."/>
            <person name="Ivanova N."/>
            <person name="Kyrpides N."/>
            <person name="Woyke T."/>
        </authorList>
    </citation>
    <scope>NUCLEOTIDE SEQUENCE [LARGE SCALE GENOMIC DNA]</scope>
    <source>
        <strain evidence="1">128R</strain>
    </source>
</reference>
<reference evidence="1" key="2">
    <citation type="submission" date="2019-08" db="EMBL/GenBank/DDBJ databases">
        <title>Investigation of anaerobic lignin degradation for improved lignocellulosic biofuels.</title>
        <authorList>
            <person name="Deangelis K.PhD."/>
        </authorList>
    </citation>
    <scope>NUCLEOTIDE SEQUENCE [LARGE SCALE GENOMIC DNA]</scope>
    <source>
        <strain evidence="1">128R</strain>
    </source>
</reference>
<protein>
    <submittedName>
        <fullName evidence="1">Uncharacterized protein</fullName>
    </submittedName>
</protein>
<gene>
    <name evidence="1" type="ORF">FHU10_3094</name>
</gene>